<gene>
    <name evidence="1" type="ORF">FNH08_42980</name>
</gene>
<dbReference type="Proteomes" id="UP000400924">
    <property type="component" value="Unassembled WGS sequence"/>
</dbReference>
<evidence type="ECO:0000313" key="1">
    <source>
        <dbReference type="EMBL" id="MPY63688.1"/>
    </source>
</evidence>
<accession>A0A5N8XXA1</accession>
<sequence length="98" mass="9912">MTDAWDAFLDALTDAGVSNPVDALSALAGSGVDLDALTPAQVAEIISELNGDSQSSDAGHDVRFGKGGYHGTYNGIPNCWFSSDGKVYAADGTCVGAA</sequence>
<protein>
    <submittedName>
        <fullName evidence="1">Uncharacterized protein</fullName>
    </submittedName>
</protein>
<keyword evidence="2" id="KW-1185">Reference proteome</keyword>
<organism evidence="1 2">
    <name type="scientific">Streptomyces spongiae</name>
    <dbReference type="NCBI Taxonomy" id="565072"/>
    <lineage>
        <taxon>Bacteria</taxon>
        <taxon>Bacillati</taxon>
        <taxon>Actinomycetota</taxon>
        <taxon>Actinomycetes</taxon>
        <taxon>Kitasatosporales</taxon>
        <taxon>Streptomycetaceae</taxon>
        <taxon>Streptomyces</taxon>
    </lineage>
</organism>
<comment type="caution">
    <text evidence="1">The sequence shown here is derived from an EMBL/GenBank/DDBJ whole genome shotgun (WGS) entry which is preliminary data.</text>
</comment>
<dbReference type="RefSeq" id="WP_152776939.1">
    <property type="nucleotide sequence ID" value="NZ_VJZC01000616.1"/>
</dbReference>
<evidence type="ECO:0000313" key="2">
    <source>
        <dbReference type="Proteomes" id="UP000400924"/>
    </source>
</evidence>
<reference evidence="1 2" key="1">
    <citation type="submission" date="2019-07" db="EMBL/GenBank/DDBJ databases">
        <title>New species of Amycolatopsis and Streptomyces.</title>
        <authorList>
            <person name="Duangmal K."/>
            <person name="Teo W.F.A."/>
            <person name="Lipun K."/>
        </authorList>
    </citation>
    <scope>NUCLEOTIDE SEQUENCE [LARGE SCALE GENOMIC DNA]</scope>
    <source>
        <strain evidence="1 2">NBRC 106415</strain>
    </source>
</reference>
<dbReference type="AlphaFoldDB" id="A0A5N8XXA1"/>
<dbReference type="OrthoDB" id="461196at2"/>
<dbReference type="EMBL" id="VJZC01000616">
    <property type="protein sequence ID" value="MPY63688.1"/>
    <property type="molecule type" value="Genomic_DNA"/>
</dbReference>
<proteinExistence type="predicted"/>
<name>A0A5N8XXA1_9ACTN</name>